<feature type="compositionally biased region" description="Basic and acidic residues" evidence="1">
    <location>
        <begin position="123"/>
        <end position="144"/>
    </location>
</feature>
<evidence type="ECO:0000313" key="3">
    <source>
        <dbReference type="Proteomes" id="UP000310158"/>
    </source>
</evidence>
<comment type="caution">
    <text evidence="2">The sequence shown here is derived from an EMBL/GenBank/DDBJ whole genome shotgun (WGS) entry which is preliminary data.</text>
</comment>
<dbReference type="OrthoDB" id="3014170at2759"/>
<feature type="region of interest" description="Disordered" evidence="1">
    <location>
        <begin position="1"/>
        <end position="26"/>
    </location>
</feature>
<dbReference type="AlphaFoldDB" id="A0A4S4LU62"/>
<feature type="region of interest" description="Disordered" evidence="1">
    <location>
        <begin position="116"/>
        <end position="144"/>
    </location>
</feature>
<feature type="compositionally biased region" description="Acidic residues" evidence="1">
    <location>
        <begin position="660"/>
        <end position="683"/>
    </location>
</feature>
<feature type="compositionally biased region" description="Basic residues" evidence="1">
    <location>
        <begin position="199"/>
        <end position="212"/>
    </location>
</feature>
<evidence type="ECO:0000256" key="1">
    <source>
        <dbReference type="SAM" id="MobiDB-lite"/>
    </source>
</evidence>
<dbReference type="Proteomes" id="UP000310158">
    <property type="component" value="Unassembled WGS sequence"/>
</dbReference>
<feature type="compositionally biased region" description="Basic and acidic residues" evidence="1">
    <location>
        <begin position="64"/>
        <end position="73"/>
    </location>
</feature>
<dbReference type="EMBL" id="SGPL01000180">
    <property type="protein sequence ID" value="THH16006.1"/>
    <property type="molecule type" value="Genomic_DNA"/>
</dbReference>
<feature type="region of interest" description="Disordered" evidence="1">
    <location>
        <begin position="637"/>
        <end position="683"/>
    </location>
</feature>
<sequence>MARATRLSNQNAHPGRPDMPAPRRTSAQVQVAVDMVASQKKAAKDAKAAKVKSVEAYQKIVRDEAERTDDEAAHPAATLQSKATHSVRPLQREGAFYWPDNKPPASENAVKDIEIGGPTAEGARPEWGREEDVHMQDNESSDKDMELQVRTTIARLLKVREAELMEELHRTGHVQAGSEKNLKRRHAEVDSSIHTSDKNRKKAKSSVKKAKPKVMVSSGLTSGWKDKLPNKATQSSKVNETRTAATIANAHAALEDVFADSVPTDSDTATMFENGGLQDDEDVDAKLAAMMTRTKVESCQLAKVVRPPKSSEVKPAVKLHKLKDSGKAAFQVVSADKKPASITTSIEVVTSMSSPSKGRKFTNKNLPKNCLPRWKVLFVPMWIDYIGTQGQPWSNDLVEDAQRLWDKVFPDIPSVLAAKGEPIFHVAMQRLYDWHGAFATEAVKAVKKFFSVHGEELETREDRAEFIAYALAFSERNTSDIPFLWGSIDENVGVHTKIHRGAFMSSFILRSLRSHLTMVQVLPDISKRAEHPIGAVGLASCAVERALVLHATGEMVKETQGAASQFSSDNWGDKTLDYVADLQDKSERGWSKLVAGALLINEMGRGHAAVVALNALGFGSKMGSKRARCIDIESDDETIDEDTDDEHMGKNKSSKAMENESGEAMEDEDAEIDSEDIEDIEDTEVERMEVEGIDVEDTDVEGMEVEEIENAAITDATMEIEEIEGGEVLKQAA</sequence>
<proteinExistence type="predicted"/>
<feature type="compositionally biased region" description="Polar residues" evidence="1">
    <location>
        <begin position="1"/>
        <end position="12"/>
    </location>
</feature>
<organism evidence="2 3">
    <name type="scientific">Bondarzewia mesenterica</name>
    <dbReference type="NCBI Taxonomy" id="1095465"/>
    <lineage>
        <taxon>Eukaryota</taxon>
        <taxon>Fungi</taxon>
        <taxon>Dikarya</taxon>
        <taxon>Basidiomycota</taxon>
        <taxon>Agaricomycotina</taxon>
        <taxon>Agaricomycetes</taxon>
        <taxon>Russulales</taxon>
        <taxon>Bondarzewiaceae</taxon>
        <taxon>Bondarzewia</taxon>
    </lineage>
</organism>
<feature type="region of interest" description="Disordered" evidence="1">
    <location>
        <begin position="172"/>
        <end position="239"/>
    </location>
</feature>
<protein>
    <submittedName>
        <fullName evidence="2">Uncharacterized protein</fullName>
    </submittedName>
</protein>
<feature type="compositionally biased region" description="Basic and acidic residues" evidence="1">
    <location>
        <begin position="187"/>
        <end position="198"/>
    </location>
</feature>
<name>A0A4S4LU62_9AGAM</name>
<accession>A0A4S4LU62</accession>
<keyword evidence="3" id="KW-1185">Reference proteome</keyword>
<evidence type="ECO:0000313" key="2">
    <source>
        <dbReference type="EMBL" id="THH16006.1"/>
    </source>
</evidence>
<reference evidence="2 3" key="1">
    <citation type="submission" date="2019-02" db="EMBL/GenBank/DDBJ databases">
        <title>Genome sequencing of the rare red list fungi Bondarzewia mesenterica.</title>
        <authorList>
            <person name="Buettner E."/>
            <person name="Kellner H."/>
        </authorList>
    </citation>
    <scope>NUCLEOTIDE SEQUENCE [LARGE SCALE GENOMIC DNA]</scope>
    <source>
        <strain evidence="2 3">DSM 108281</strain>
    </source>
</reference>
<gene>
    <name evidence="2" type="ORF">EW146_g4566</name>
</gene>
<feature type="region of interest" description="Disordered" evidence="1">
    <location>
        <begin position="64"/>
        <end position="88"/>
    </location>
</feature>